<dbReference type="InterPro" id="IPR000073">
    <property type="entry name" value="AB_hydrolase_1"/>
</dbReference>
<evidence type="ECO:0000259" key="2">
    <source>
        <dbReference type="Pfam" id="PF12697"/>
    </source>
</evidence>
<dbReference type="PANTHER" id="PTHR34853:SF1">
    <property type="entry name" value="LIPASE 5"/>
    <property type="match status" value="1"/>
</dbReference>
<feature type="signal peptide" evidence="1">
    <location>
        <begin position="1"/>
        <end position="20"/>
    </location>
</feature>
<dbReference type="Gene3D" id="3.40.50.1820">
    <property type="entry name" value="alpha/beta hydrolase"/>
    <property type="match status" value="2"/>
</dbReference>
<keyword evidence="1" id="KW-0732">Signal</keyword>
<dbReference type="GO" id="GO:0004806">
    <property type="term" value="F:triacylglycerol lipase activity"/>
    <property type="evidence" value="ECO:0007669"/>
    <property type="project" value="InterPro"/>
</dbReference>
<feature type="domain" description="AB hydrolase-1" evidence="2">
    <location>
        <begin position="183"/>
        <end position="448"/>
    </location>
</feature>
<dbReference type="Proteomes" id="UP001320420">
    <property type="component" value="Unassembled WGS sequence"/>
</dbReference>
<organism evidence="3 4">
    <name type="scientific">Diatrype stigma</name>
    <dbReference type="NCBI Taxonomy" id="117547"/>
    <lineage>
        <taxon>Eukaryota</taxon>
        <taxon>Fungi</taxon>
        <taxon>Dikarya</taxon>
        <taxon>Ascomycota</taxon>
        <taxon>Pezizomycotina</taxon>
        <taxon>Sordariomycetes</taxon>
        <taxon>Xylariomycetidae</taxon>
        <taxon>Xylariales</taxon>
        <taxon>Diatrypaceae</taxon>
        <taxon>Diatrype</taxon>
    </lineage>
</organism>
<evidence type="ECO:0000256" key="1">
    <source>
        <dbReference type="SAM" id="SignalP"/>
    </source>
</evidence>
<gene>
    <name evidence="3" type="ORF">SLS62_006110</name>
</gene>
<reference evidence="3 4" key="1">
    <citation type="submission" date="2024-02" db="EMBL/GenBank/DDBJ databases">
        <title>De novo assembly and annotation of 12 fungi associated with fruit tree decline syndrome in Ontario, Canada.</title>
        <authorList>
            <person name="Sulman M."/>
            <person name="Ellouze W."/>
            <person name="Ilyukhin E."/>
        </authorList>
    </citation>
    <scope>NUCLEOTIDE SEQUENCE [LARGE SCALE GENOMIC DNA]</scope>
    <source>
        <strain evidence="3 4">M11/M66-122</strain>
    </source>
</reference>
<dbReference type="PANTHER" id="PTHR34853">
    <property type="match status" value="1"/>
</dbReference>
<feature type="chain" id="PRO_5042817898" description="AB hydrolase-1 domain-containing protein" evidence="1">
    <location>
        <begin position="21"/>
        <end position="501"/>
    </location>
</feature>
<proteinExistence type="predicted"/>
<evidence type="ECO:0000313" key="3">
    <source>
        <dbReference type="EMBL" id="KAK7751967.1"/>
    </source>
</evidence>
<dbReference type="SUPFAM" id="SSF53474">
    <property type="entry name" value="alpha/beta-Hydrolases"/>
    <property type="match status" value="1"/>
</dbReference>
<accession>A0AAN9YRK7</accession>
<dbReference type="InterPro" id="IPR029058">
    <property type="entry name" value="AB_hydrolase_fold"/>
</dbReference>
<dbReference type="EMBL" id="JAKJXP020000043">
    <property type="protein sequence ID" value="KAK7751967.1"/>
    <property type="molecule type" value="Genomic_DNA"/>
</dbReference>
<dbReference type="AlphaFoldDB" id="A0AAN9YRK7"/>
<name>A0AAN9YRK7_9PEZI</name>
<evidence type="ECO:0000313" key="4">
    <source>
        <dbReference type="Proteomes" id="UP001320420"/>
    </source>
</evidence>
<sequence>MRRQDTWAAVLASCVGRVLGQGMPTAEVQNNTFNASHGEYNPESAAARIAKANLSAEVADAVLTSVNFERSNWAGTSVRLDPFYADLPSNWTGLPAGSVLKVEQNTSASLYTVAPTLAISRLLFTTKTFNGTVVPASAYVLWPWLPRGYASASSNSSDDDDGLPVIAWGHGTSGQAGECAPSHIRTLWYEFMIFSAATQGYAVVAPDYAGLGLDHDGAGNFIPHQYLANQASGNDLLYAVKAAQQAWPGEIGSRYVVMGHSQGGGAAWGAANVLAQAENGSDIAALRQGYLGTVAGSPWTSLSTTMQFSQQNSSSFQSLVGRIATGVQSIFPSFSLREWLTDKGARVVQLMQDLQGCQAVSMELLTSADLVRPDWRQSWYADAFDNLTTLVGRPFAGPMLVIQGTGDPAINAAGVSDAVDATCAANPAEALELVEFDGVGHTAVMFSGQQVWLDWIDARFAGKEAKKGCQKARYSPVRAVSQYLKDRNYFLEWSQYQYGTA</sequence>
<keyword evidence="4" id="KW-1185">Reference proteome</keyword>
<comment type="caution">
    <text evidence="3">The sequence shown here is derived from an EMBL/GenBank/DDBJ whole genome shotgun (WGS) entry which is preliminary data.</text>
</comment>
<dbReference type="Pfam" id="PF12697">
    <property type="entry name" value="Abhydrolase_6"/>
    <property type="match status" value="1"/>
</dbReference>
<dbReference type="InterPro" id="IPR005152">
    <property type="entry name" value="Lipase_secreted"/>
</dbReference>
<dbReference type="GO" id="GO:0016042">
    <property type="term" value="P:lipid catabolic process"/>
    <property type="evidence" value="ECO:0007669"/>
    <property type="project" value="InterPro"/>
</dbReference>
<protein>
    <recommendedName>
        <fullName evidence="2">AB hydrolase-1 domain-containing protein</fullName>
    </recommendedName>
</protein>